<gene>
    <name evidence="1" type="ORF">S01H1_61513</name>
</gene>
<proteinExistence type="predicted"/>
<name>X0XGY2_9ZZZZ</name>
<dbReference type="EMBL" id="BARS01040337">
    <property type="protein sequence ID" value="GAG34667.1"/>
    <property type="molecule type" value="Genomic_DNA"/>
</dbReference>
<dbReference type="AlphaFoldDB" id="X0XGY2"/>
<organism evidence="1">
    <name type="scientific">marine sediment metagenome</name>
    <dbReference type="NCBI Taxonomy" id="412755"/>
    <lineage>
        <taxon>unclassified sequences</taxon>
        <taxon>metagenomes</taxon>
        <taxon>ecological metagenomes</taxon>
    </lineage>
</organism>
<evidence type="ECO:0000313" key="1">
    <source>
        <dbReference type="EMBL" id="GAG34667.1"/>
    </source>
</evidence>
<comment type="caution">
    <text evidence="1">The sequence shown here is derived from an EMBL/GenBank/DDBJ whole genome shotgun (WGS) entry which is preliminary data.</text>
</comment>
<protein>
    <submittedName>
        <fullName evidence="1">Uncharacterized protein</fullName>
    </submittedName>
</protein>
<accession>X0XGY2</accession>
<sequence length="165" mass="18328">MSIIQITDENGTRTIDCAPMEQYMTHLRMKATSKNPFTDASLFLEIAKGLTQEQLVHLLNEVTGEALRFAWLHTESFKPAHAELVLSLQSLRKQAKKLGYDIFPELDSDTIATQIVEHFQAALKASHTKVVSEAKATVAKTPSNKEDPRRCADLLHLGGSFHGAK</sequence>
<reference evidence="1" key="1">
    <citation type="journal article" date="2014" name="Front. Microbiol.">
        <title>High frequency of phylogenetically diverse reductive dehalogenase-homologous genes in deep subseafloor sedimentary metagenomes.</title>
        <authorList>
            <person name="Kawai M."/>
            <person name="Futagami T."/>
            <person name="Toyoda A."/>
            <person name="Takaki Y."/>
            <person name="Nishi S."/>
            <person name="Hori S."/>
            <person name="Arai W."/>
            <person name="Tsubouchi T."/>
            <person name="Morono Y."/>
            <person name="Uchiyama I."/>
            <person name="Ito T."/>
            <person name="Fujiyama A."/>
            <person name="Inagaki F."/>
            <person name="Takami H."/>
        </authorList>
    </citation>
    <scope>NUCLEOTIDE SEQUENCE</scope>
    <source>
        <strain evidence="1">Expedition CK06-06</strain>
    </source>
</reference>